<evidence type="ECO:0000313" key="3">
    <source>
        <dbReference type="Proteomes" id="UP000187209"/>
    </source>
</evidence>
<comment type="caution">
    <text evidence="2">The sequence shown here is derived from an EMBL/GenBank/DDBJ whole genome shotgun (WGS) entry which is preliminary data.</text>
</comment>
<reference evidence="2 3" key="1">
    <citation type="submission" date="2016-11" db="EMBL/GenBank/DDBJ databases">
        <title>The macronuclear genome of Stentor coeruleus: a giant cell with tiny introns.</title>
        <authorList>
            <person name="Slabodnick M."/>
            <person name="Ruby J.G."/>
            <person name="Reiff S.B."/>
            <person name="Swart E.C."/>
            <person name="Gosai S."/>
            <person name="Prabakaran S."/>
            <person name="Witkowska E."/>
            <person name="Larue G.E."/>
            <person name="Fisher S."/>
            <person name="Freeman R.M."/>
            <person name="Gunawardena J."/>
            <person name="Chu W."/>
            <person name="Stover N.A."/>
            <person name="Gregory B.D."/>
            <person name="Nowacki M."/>
            <person name="Derisi J."/>
            <person name="Roy S.W."/>
            <person name="Marshall W.F."/>
            <person name="Sood P."/>
        </authorList>
    </citation>
    <scope>NUCLEOTIDE SEQUENCE [LARGE SCALE GENOMIC DNA]</scope>
    <source>
        <strain evidence="2">WM001</strain>
    </source>
</reference>
<protein>
    <submittedName>
        <fullName evidence="2">Uncharacterized protein</fullName>
    </submittedName>
</protein>
<dbReference type="AlphaFoldDB" id="A0A1R2C695"/>
<evidence type="ECO:0000313" key="2">
    <source>
        <dbReference type="EMBL" id="OMJ84445.1"/>
    </source>
</evidence>
<dbReference type="EMBL" id="MPUH01000269">
    <property type="protein sequence ID" value="OMJ84445.1"/>
    <property type="molecule type" value="Genomic_DNA"/>
</dbReference>
<organism evidence="2 3">
    <name type="scientific">Stentor coeruleus</name>
    <dbReference type="NCBI Taxonomy" id="5963"/>
    <lineage>
        <taxon>Eukaryota</taxon>
        <taxon>Sar</taxon>
        <taxon>Alveolata</taxon>
        <taxon>Ciliophora</taxon>
        <taxon>Postciliodesmatophora</taxon>
        <taxon>Heterotrichea</taxon>
        <taxon>Heterotrichida</taxon>
        <taxon>Stentoridae</taxon>
        <taxon>Stentor</taxon>
    </lineage>
</organism>
<proteinExistence type="predicted"/>
<accession>A0A1R2C695</accession>
<feature type="region of interest" description="Disordered" evidence="1">
    <location>
        <begin position="128"/>
        <end position="197"/>
    </location>
</feature>
<feature type="compositionally biased region" description="Basic residues" evidence="1">
    <location>
        <begin position="179"/>
        <end position="190"/>
    </location>
</feature>
<gene>
    <name evidence="2" type="ORF">SteCoe_14458</name>
</gene>
<name>A0A1R2C695_9CILI</name>
<feature type="compositionally biased region" description="Basic and acidic residues" evidence="1">
    <location>
        <begin position="140"/>
        <end position="159"/>
    </location>
</feature>
<keyword evidence="3" id="KW-1185">Reference proteome</keyword>
<dbReference type="Proteomes" id="UP000187209">
    <property type="component" value="Unassembled WGS sequence"/>
</dbReference>
<sequence length="205" mass="24023">MYSATLKTDKKYPLKFYHSQLRSKLKNLSYSTHNSHINPREISLKSKHKSITSKSHQGDNLSLIGNFVNNDSDENILKTPSTVNENPPLSLDLLDQSLTKYYQSEVNRDELKKSSYTPAPMLPEVRIKEKPIRSTTPKVNESEQRENQKLPQVVRDRFKSQQRSNKLNKKPGKDSPAKVKIRYFSRRERKSKSPDPRKYVYYYFN</sequence>
<evidence type="ECO:0000256" key="1">
    <source>
        <dbReference type="SAM" id="MobiDB-lite"/>
    </source>
</evidence>